<reference evidence="1" key="1">
    <citation type="submission" date="2018-02" db="EMBL/GenBank/DDBJ databases">
        <title>Rhizophora mucronata_Transcriptome.</title>
        <authorList>
            <person name="Meera S.P."/>
            <person name="Sreeshan A."/>
            <person name="Augustine A."/>
        </authorList>
    </citation>
    <scope>NUCLEOTIDE SEQUENCE</scope>
    <source>
        <tissue evidence="1">Leaf</tissue>
    </source>
</reference>
<proteinExistence type="predicted"/>
<sequence>MVYENLVGIKCKLKYYKLEVCKLERGPISNI</sequence>
<protein>
    <submittedName>
        <fullName evidence="1">Uncharacterized protein</fullName>
    </submittedName>
</protein>
<organism evidence="1">
    <name type="scientific">Rhizophora mucronata</name>
    <name type="common">Asiatic mangrove</name>
    <dbReference type="NCBI Taxonomy" id="61149"/>
    <lineage>
        <taxon>Eukaryota</taxon>
        <taxon>Viridiplantae</taxon>
        <taxon>Streptophyta</taxon>
        <taxon>Embryophyta</taxon>
        <taxon>Tracheophyta</taxon>
        <taxon>Spermatophyta</taxon>
        <taxon>Magnoliopsida</taxon>
        <taxon>eudicotyledons</taxon>
        <taxon>Gunneridae</taxon>
        <taxon>Pentapetalae</taxon>
        <taxon>rosids</taxon>
        <taxon>fabids</taxon>
        <taxon>Malpighiales</taxon>
        <taxon>Rhizophoraceae</taxon>
        <taxon>Rhizophora</taxon>
    </lineage>
</organism>
<dbReference type="EMBL" id="GGEC01069018">
    <property type="protein sequence ID" value="MBX49502.1"/>
    <property type="molecule type" value="Transcribed_RNA"/>
</dbReference>
<name>A0A2P2P451_RHIMU</name>
<accession>A0A2P2P451</accession>
<dbReference type="AlphaFoldDB" id="A0A2P2P451"/>
<evidence type="ECO:0000313" key="1">
    <source>
        <dbReference type="EMBL" id="MBX49502.1"/>
    </source>
</evidence>